<evidence type="ECO:0000259" key="2">
    <source>
        <dbReference type="Pfam" id="PF13539"/>
    </source>
</evidence>
<proteinExistence type="predicted"/>
<evidence type="ECO:0000256" key="1">
    <source>
        <dbReference type="SAM" id="MobiDB-lite"/>
    </source>
</evidence>
<feature type="domain" description="Peptidase M15C" evidence="2">
    <location>
        <begin position="449"/>
        <end position="488"/>
    </location>
</feature>
<dbReference type="SUPFAM" id="SSF55166">
    <property type="entry name" value="Hedgehog/DD-peptidase"/>
    <property type="match status" value="1"/>
</dbReference>
<accession>A0ABP4XAG7</accession>
<dbReference type="Pfam" id="PF13539">
    <property type="entry name" value="Peptidase_M15_4"/>
    <property type="match status" value="1"/>
</dbReference>
<protein>
    <recommendedName>
        <fullName evidence="2">Peptidase M15C domain-containing protein</fullName>
    </recommendedName>
</protein>
<reference evidence="4" key="1">
    <citation type="journal article" date="2019" name="Int. J. Syst. Evol. Microbiol.">
        <title>The Global Catalogue of Microorganisms (GCM) 10K type strain sequencing project: providing services to taxonomists for standard genome sequencing and annotation.</title>
        <authorList>
            <consortium name="The Broad Institute Genomics Platform"/>
            <consortium name="The Broad Institute Genome Sequencing Center for Infectious Disease"/>
            <person name="Wu L."/>
            <person name="Ma J."/>
        </authorList>
    </citation>
    <scope>NUCLEOTIDE SEQUENCE [LARGE SCALE GENOMIC DNA]</scope>
    <source>
        <strain evidence="4">JCM 14735</strain>
    </source>
</reference>
<gene>
    <name evidence="3" type="ORF">GCM10009767_32320</name>
</gene>
<dbReference type="RefSeq" id="WP_344124261.1">
    <property type="nucleotide sequence ID" value="NZ_BAAAOA010000046.1"/>
</dbReference>
<organism evidence="3 4">
    <name type="scientific">Kocuria aegyptia</name>
    <dbReference type="NCBI Taxonomy" id="330943"/>
    <lineage>
        <taxon>Bacteria</taxon>
        <taxon>Bacillati</taxon>
        <taxon>Actinomycetota</taxon>
        <taxon>Actinomycetes</taxon>
        <taxon>Micrococcales</taxon>
        <taxon>Micrococcaceae</taxon>
        <taxon>Kocuria</taxon>
    </lineage>
</organism>
<evidence type="ECO:0000313" key="4">
    <source>
        <dbReference type="Proteomes" id="UP001501204"/>
    </source>
</evidence>
<keyword evidence="4" id="KW-1185">Reference proteome</keyword>
<dbReference type="Gene3D" id="3.30.1380.10">
    <property type="match status" value="1"/>
</dbReference>
<evidence type="ECO:0000313" key="3">
    <source>
        <dbReference type="EMBL" id="GAA1771939.1"/>
    </source>
</evidence>
<feature type="region of interest" description="Disordered" evidence="1">
    <location>
        <begin position="1"/>
        <end position="37"/>
    </location>
</feature>
<comment type="caution">
    <text evidence="3">The sequence shown here is derived from an EMBL/GenBank/DDBJ whole genome shotgun (WGS) entry which is preliminary data.</text>
</comment>
<sequence length="489" mass="53039">MSATHSTATRRGDGRRRVVPRAGAAPRPEDPLLPPGLVPLLRGADLGTRARSLWQVQRQAGNRAAQLVLQRQAVTDAQQWAQDWAAHPAQQRHFRGTGRPAGTPRQRYDVLAPLYKAHGIPRPMVYLATSITTARFFGFSTPAHVDLAAALRTAEATLRAAGVTAAPVTKVWALNPRTTSAGGWSNHADGRAVDIDPGTNPHLTNKAQRRIISLVTGTDMDAGSQGYDTMKNASNTFGMLYRPAGLRWRILVLTAVETREKAAVSATTAERDRLRAERAAVAAARAAARQELRTLPRGRRATAEQKVRAAELTVAVQERSAALTALDGRLELQGATLKKQSAEAKSAAQDRALLEKHLARYEAVDSALAGLETELAALPAAVAALEAQIARSQQGEQDSRVLGDTRGAAAERRLRAGLQKELKRRKAELVRRTNDLGKKRTARDRDPLRTYGAQGFLNLPKEVVEAMTGAGLRWGGNWKGAKDFMHFDL</sequence>
<dbReference type="EMBL" id="BAAAOA010000046">
    <property type="protein sequence ID" value="GAA1771939.1"/>
    <property type="molecule type" value="Genomic_DNA"/>
</dbReference>
<name>A0ABP4XAG7_9MICC</name>
<dbReference type="Proteomes" id="UP001501204">
    <property type="component" value="Unassembled WGS sequence"/>
</dbReference>
<dbReference type="InterPro" id="IPR009045">
    <property type="entry name" value="Zn_M74/Hedgehog-like"/>
</dbReference>
<dbReference type="InterPro" id="IPR039561">
    <property type="entry name" value="Peptidase_M15C"/>
</dbReference>